<dbReference type="InterPro" id="IPR053154">
    <property type="entry name" value="c-di-AMP_regulator"/>
</dbReference>
<name>A0ABY8R699_PARBF</name>
<dbReference type="Pfam" id="PF07949">
    <property type="entry name" value="YbbR"/>
    <property type="match status" value="2"/>
</dbReference>
<dbReference type="PANTHER" id="PTHR37804">
    <property type="entry name" value="CDAA REGULATORY PROTEIN CDAR"/>
    <property type="match status" value="1"/>
</dbReference>
<keyword evidence="2" id="KW-1185">Reference proteome</keyword>
<organism evidence="1 2">
    <name type="scientific">Paraclostridium bifermentans</name>
    <name type="common">Clostridium bifermentans</name>
    <dbReference type="NCBI Taxonomy" id="1490"/>
    <lineage>
        <taxon>Bacteria</taxon>
        <taxon>Bacillati</taxon>
        <taxon>Bacillota</taxon>
        <taxon>Clostridia</taxon>
        <taxon>Peptostreptococcales</taxon>
        <taxon>Peptostreptococcaceae</taxon>
        <taxon>Paraclostridium</taxon>
    </lineage>
</organism>
<protein>
    <submittedName>
        <fullName evidence="1">CdaR family protein</fullName>
    </submittedName>
</protein>
<reference evidence="1 2" key="1">
    <citation type="submission" date="2023-04" db="EMBL/GenBank/DDBJ databases">
        <title>Bacteria Genome Submission.</title>
        <authorList>
            <person name="Isaac P."/>
        </authorList>
    </citation>
    <scope>NUCLEOTIDE SEQUENCE [LARGE SCALE GENOMIC DNA]</scope>
    <source>
        <strain evidence="1 2">SampleS7P1</strain>
    </source>
</reference>
<dbReference type="PANTHER" id="PTHR37804:SF1">
    <property type="entry name" value="CDAA REGULATORY PROTEIN CDAR"/>
    <property type="match status" value="1"/>
</dbReference>
<accession>A0ABY8R699</accession>
<sequence>MKNRLKNNTKIKLISLLSALVLWLYVMTVEDPVETRTFSDIPVTITNMSVLEERGLTIYPKEELLADISIRANLSSLRPINRDNIYIYGRLDDPKEGKNVVYLQANLPERVNKYDIKPNVITLDLEKVVNEKRSISVDVEGVPKINIDNIETNKKTVDVSGPRTLVNKVTSIKATLDASDKYKDFSTKLKLVPVDANGDAVKGVKLDDNFVVATVKFLQEKVVPVKLVFDDSVSNQSNLENYSINPKDITIEGKKEALDNINGINTKPITANDLKSNNSIDVALDIPKDVKIKNNISSIKLNINKNITSEFLISKSDIEIVSKESETGKEVDLSKIPENIKITVSYSDEIKDLSQKDIQLYIDMADTSQGEGKYPIKYKSKYDFKDVQIEPKIVEI</sequence>
<dbReference type="Gene3D" id="2.170.120.30">
    <property type="match status" value="2"/>
</dbReference>
<dbReference type="EMBL" id="CP124685">
    <property type="protein sequence ID" value="WGX76173.1"/>
    <property type="molecule type" value="Genomic_DNA"/>
</dbReference>
<evidence type="ECO:0000313" key="2">
    <source>
        <dbReference type="Proteomes" id="UP001239169"/>
    </source>
</evidence>
<proteinExistence type="predicted"/>
<dbReference type="InterPro" id="IPR012505">
    <property type="entry name" value="YbbR"/>
</dbReference>
<gene>
    <name evidence="1" type="ORF">QJS64_01815</name>
</gene>
<dbReference type="Proteomes" id="UP001239169">
    <property type="component" value="Chromosome"/>
</dbReference>
<evidence type="ECO:0000313" key="1">
    <source>
        <dbReference type="EMBL" id="WGX76173.1"/>
    </source>
</evidence>
<dbReference type="Gene3D" id="2.170.120.40">
    <property type="entry name" value="YbbR-like domain"/>
    <property type="match status" value="2"/>
</dbReference>